<keyword evidence="2" id="KW-1185">Reference proteome</keyword>
<dbReference type="AlphaFoldDB" id="V7IAR2"/>
<proteinExistence type="predicted"/>
<dbReference type="Proteomes" id="UP000018554">
    <property type="component" value="Unassembled WGS sequence"/>
</dbReference>
<protein>
    <submittedName>
        <fullName evidence="1">Uncharacterized protein</fullName>
    </submittedName>
</protein>
<organism evidence="1 2">
    <name type="scientific">Eikenella corrodens CC92I</name>
    <dbReference type="NCBI Taxonomy" id="1073362"/>
    <lineage>
        <taxon>Bacteria</taxon>
        <taxon>Pseudomonadati</taxon>
        <taxon>Pseudomonadota</taxon>
        <taxon>Betaproteobacteria</taxon>
        <taxon>Neisseriales</taxon>
        <taxon>Neisseriaceae</taxon>
        <taxon>Eikenella</taxon>
    </lineage>
</organism>
<reference evidence="1 2" key="1">
    <citation type="submission" date="2013-11" db="EMBL/GenBank/DDBJ databases">
        <title>The Genome Sequence of Eikenella corrodens CC92I.</title>
        <authorList>
            <consortium name="The Broad Institute Genomics Platform"/>
            <person name="Earl A."/>
            <person name="Allen-Vercoe E."/>
            <person name="Daigneault M."/>
            <person name="Young S.K."/>
            <person name="Zeng Q."/>
            <person name="Gargeya S."/>
            <person name="Fitzgerald M."/>
            <person name="Abouelleil A."/>
            <person name="Alvarado L."/>
            <person name="Chapman S.B."/>
            <person name="Gainer-Dewar J."/>
            <person name="Goldberg J."/>
            <person name="Griggs A."/>
            <person name="Gujja S."/>
            <person name="Hansen M."/>
            <person name="Howarth C."/>
            <person name="Imamovic A."/>
            <person name="Ireland A."/>
            <person name="Larimer J."/>
            <person name="McCowan C."/>
            <person name="Murphy C."/>
            <person name="Pearson M."/>
            <person name="Poon T.W."/>
            <person name="Priest M."/>
            <person name="Roberts A."/>
            <person name="Saif S."/>
            <person name="Shea T."/>
            <person name="Sykes S."/>
            <person name="Wortman J."/>
            <person name="Nusbaum C."/>
            <person name="Birren B."/>
        </authorList>
    </citation>
    <scope>NUCLEOTIDE SEQUENCE [LARGE SCALE GENOMIC DNA]</scope>
    <source>
        <strain evidence="1 2">CC92I</strain>
    </source>
</reference>
<sequence>MKKINFFAVWLIFISLQNIAYAEGCRNLKPVHNLEDLLLQLQHNLDSDCIFRMSTRELSDAWKITVLERRTSIGNSSERAKYRAENEKLYIGGTSGWYVYKNNYGIDTLKISATYNYRVLYQNKSLFPEARFPKSFLPFYYIPDDIVDTYHAKHSHFLGHEYLSTGSSKNIDNNHIHQPFEHYLWFKSIDTLTTLPILDISTDSNSGILDITYYRTAPDFLVMQINK</sequence>
<evidence type="ECO:0000313" key="1">
    <source>
        <dbReference type="EMBL" id="ETA82958.1"/>
    </source>
</evidence>
<evidence type="ECO:0000313" key="2">
    <source>
        <dbReference type="Proteomes" id="UP000018554"/>
    </source>
</evidence>
<name>V7IAR2_EIKCO</name>
<dbReference type="HOGENOM" id="CLU_1218238_0_0_4"/>
<gene>
    <name evidence="1" type="ORF">HMPREF1177_01784</name>
</gene>
<dbReference type="EMBL" id="AZGQ01000011">
    <property type="protein sequence ID" value="ETA82958.1"/>
    <property type="molecule type" value="Genomic_DNA"/>
</dbReference>
<comment type="caution">
    <text evidence="1">The sequence shown here is derived from an EMBL/GenBank/DDBJ whole genome shotgun (WGS) entry which is preliminary data.</text>
</comment>
<accession>V7IAR2</accession>